<protein>
    <recommendedName>
        <fullName evidence="1">DUF7107 domain-containing protein</fullName>
    </recommendedName>
</protein>
<gene>
    <name evidence="2" type="ORF">TTRE_0000423201</name>
</gene>
<evidence type="ECO:0000313" key="3">
    <source>
        <dbReference type="Proteomes" id="UP000030665"/>
    </source>
</evidence>
<dbReference type="EMBL" id="HG805996">
    <property type="protein sequence ID" value="CDW55958.1"/>
    <property type="molecule type" value="Genomic_DNA"/>
</dbReference>
<reference evidence="2" key="2">
    <citation type="submission" date="2014-03" db="EMBL/GenBank/DDBJ databases">
        <title>The whipworm genome and dual-species transcriptomics of an intimate host-pathogen interaction.</title>
        <authorList>
            <person name="Foth B.J."/>
            <person name="Tsai I.J."/>
            <person name="Reid A.J."/>
            <person name="Bancroft A.J."/>
            <person name="Nichol S."/>
            <person name="Tracey A."/>
            <person name="Holroyd N."/>
            <person name="Cotton J.A."/>
            <person name="Stanley E.J."/>
            <person name="Zarowiecki M."/>
            <person name="Liu J.Z."/>
            <person name="Huckvale T."/>
            <person name="Cooper P.J."/>
            <person name="Grencis R.K."/>
            <person name="Berriman M."/>
        </authorList>
    </citation>
    <scope>NUCLEOTIDE SEQUENCE [LARGE SCALE GENOMIC DNA]</scope>
</reference>
<evidence type="ECO:0000259" key="1">
    <source>
        <dbReference type="Pfam" id="PF23416"/>
    </source>
</evidence>
<feature type="domain" description="DUF7107" evidence="1">
    <location>
        <begin position="6"/>
        <end position="59"/>
    </location>
</feature>
<keyword evidence="3" id="KW-1185">Reference proteome</keyword>
<dbReference type="Pfam" id="PF23416">
    <property type="entry name" value="DUF7107"/>
    <property type="match status" value="1"/>
</dbReference>
<proteinExistence type="predicted"/>
<sequence length="101" mass="11399">MTSIQRCRRHRDCPYASQSDVFGYMCVRRVCVVALRSNFACAERSRCGIGGRCMNGFCFGLWDGFTQPSTTTLSDFDHLPEYNGTDAFATSSEELLDDMEE</sequence>
<dbReference type="Proteomes" id="UP000030665">
    <property type="component" value="Unassembled WGS sequence"/>
</dbReference>
<organism evidence="2 3">
    <name type="scientific">Trichuris trichiura</name>
    <name type="common">Whipworm</name>
    <name type="synonym">Trichocephalus trichiurus</name>
    <dbReference type="NCBI Taxonomy" id="36087"/>
    <lineage>
        <taxon>Eukaryota</taxon>
        <taxon>Metazoa</taxon>
        <taxon>Ecdysozoa</taxon>
        <taxon>Nematoda</taxon>
        <taxon>Enoplea</taxon>
        <taxon>Dorylaimia</taxon>
        <taxon>Trichinellida</taxon>
        <taxon>Trichuridae</taxon>
        <taxon>Trichuris</taxon>
    </lineage>
</organism>
<reference evidence="2" key="1">
    <citation type="submission" date="2014-01" db="EMBL/GenBank/DDBJ databases">
        <authorList>
            <person name="Aslett M."/>
        </authorList>
    </citation>
    <scope>NUCLEOTIDE SEQUENCE</scope>
</reference>
<dbReference type="AlphaFoldDB" id="A0A077Z8J3"/>
<evidence type="ECO:0000313" key="2">
    <source>
        <dbReference type="EMBL" id="CDW55958.1"/>
    </source>
</evidence>
<dbReference type="InterPro" id="IPR055531">
    <property type="entry name" value="DUF7107"/>
</dbReference>
<dbReference type="OrthoDB" id="5931716at2759"/>
<accession>A0A077Z8J3</accession>
<name>A0A077Z8J3_TRITR</name>